<gene>
    <name evidence="2" type="ORF">VCE7224_00670</name>
</gene>
<organism evidence="2 3">
    <name type="scientific">Vibrio celticus</name>
    <dbReference type="NCBI Taxonomy" id="446372"/>
    <lineage>
        <taxon>Bacteria</taxon>
        <taxon>Pseudomonadati</taxon>
        <taxon>Pseudomonadota</taxon>
        <taxon>Gammaproteobacteria</taxon>
        <taxon>Vibrionales</taxon>
        <taxon>Vibrionaceae</taxon>
        <taxon>Vibrio</taxon>
    </lineage>
</organism>
<sequence length="64" mass="7346">MPYHNAPDKQTTITRWIQNGMSLSDAEQLHSDMVNDPAYPDPDAITYEDPSINDRLKQAESKKR</sequence>
<name>A0A1C3JA56_9VIBR</name>
<dbReference type="Proteomes" id="UP000092819">
    <property type="component" value="Unassembled WGS sequence"/>
</dbReference>
<protein>
    <submittedName>
        <fullName evidence="2">Uncharacterized protein</fullName>
    </submittedName>
</protein>
<reference evidence="3" key="1">
    <citation type="submission" date="2016-06" db="EMBL/GenBank/DDBJ databases">
        <authorList>
            <person name="Rodrigo-Torres L."/>
            <person name="Arahal D.R."/>
        </authorList>
    </citation>
    <scope>NUCLEOTIDE SEQUENCE [LARGE SCALE GENOMIC DNA]</scope>
    <source>
        <strain evidence="3">CECT 7224</strain>
    </source>
</reference>
<dbReference type="AlphaFoldDB" id="A0A1C3JA56"/>
<accession>A0A1C3JA56</accession>
<evidence type="ECO:0000313" key="2">
    <source>
        <dbReference type="EMBL" id="SBT11936.1"/>
    </source>
</evidence>
<evidence type="ECO:0000256" key="1">
    <source>
        <dbReference type="SAM" id="MobiDB-lite"/>
    </source>
</evidence>
<dbReference type="RefSeq" id="WP_065675557.1">
    <property type="nucleotide sequence ID" value="NZ_AP025463.1"/>
</dbReference>
<evidence type="ECO:0000313" key="3">
    <source>
        <dbReference type="Proteomes" id="UP000092819"/>
    </source>
</evidence>
<feature type="compositionally biased region" description="Basic and acidic residues" evidence="1">
    <location>
        <begin position="52"/>
        <end position="64"/>
    </location>
</feature>
<dbReference type="EMBL" id="FLQZ01000013">
    <property type="protein sequence ID" value="SBT11936.1"/>
    <property type="molecule type" value="Genomic_DNA"/>
</dbReference>
<proteinExistence type="predicted"/>
<feature type="region of interest" description="Disordered" evidence="1">
    <location>
        <begin position="30"/>
        <end position="64"/>
    </location>
</feature>
<keyword evidence="3" id="KW-1185">Reference proteome</keyword>